<feature type="compositionally biased region" description="Basic residues" evidence="9">
    <location>
        <begin position="1557"/>
        <end position="1567"/>
    </location>
</feature>
<feature type="region of interest" description="Disordered" evidence="9">
    <location>
        <begin position="159"/>
        <end position="178"/>
    </location>
</feature>
<evidence type="ECO:0000259" key="11">
    <source>
        <dbReference type="Pfam" id="PF25577"/>
    </source>
</evidence>
<dbReference type="InterPro" id="IPR042097">
    <property type="entry name" value="Aminopeptidase_N-like_N_sf"/>
</dbReference>
<feature type="compositionally biased region" description="Polar residues" evidence="9">
    <location>
        <begin position="209"/>
        <end position="220"/>
    </location>
</feature>
<evidence type="ECO:0000256" key="9">
    <source>
        <dbReference type="SAM" id="MobiDB-lite"/>
    </source>
</evidence>
<feature type="compositionally biased region" description="Basic and acidic residues" evidence="9">
    <location>
        <begin position="191"/>
        <end position="200"/>
    </location>
</feature>
<dbReference type="PANTHER" id="PTHR15137">
    <property type="entry name" value="TRANSCRIPTION INITIATION FACTOR TFIID"/>
    <property type="match status" value="1"/>
</dbReference>
<name>A0A3M9YCG6_9PEZI</name>
<reference evidence="12 13" key="1">
    <citation type="submission" date="2018-10" db="EMBL/GenBank/DDBJ databases">
        <title>Genome sequence of Verticillium nonalfalfae VnAa140.</title>
        <authorList>
            <person name="Stajich J.E."/>
            <person name="Kasson M.T."/>
        </authorList>
    </citation>
    <scope>NUCLEOTIDE SEQUENCE [LARGE SCALE GENOMIC DNA]</scope>
    <source>
        <strain evidence="12 13">VnAa140</strain>
    </source>
</reference>
<dbReference type="FunFam" id="1.10.390.10:FF:000011">
    <property type="entry name" value="Transcription initiation factor TFIID subunit"/>
    <property type="match status" value="1"/>
</dbReference>
<feature type="compositionally biased region" description="Basic and acidic residues" evidence="9">
    <location>
        <begin position="162"/>
        <end position="171"/>
    </location>
</feature>
<keyword evidence="5" id="KW-0804">Transcription</keyword>
<evidence type="ECO:0000256" key="6">
    <source>
        <dbReference type="ARBA" id="ARBA00023242"/>
    </source>
</evidence>
<dbReference type="SUPFAM" id="SSF55486">
    <property type="entry name" value="Metalloproteases ('zincins'), catalytic domain"/>
    <property type="match status" value="1"/>
</dbReference>
<dbReference type="GO" id="GO:0003682">
    <property type="term" value="F:chromatin binding"/>
    <property type="evidence" value="ECO:0007669"/>
    <property type="project" value="TreeGrafter"/>
</dbReference>
<dbReference type="PANTHER" id="PTHR15137:SF9">
    <property type="entry name" value="TRANSCRIPTION INITIATION FACTOR TFIID SUBUNIT 2"/>
    <property type="match status" value="1"/>
</dbReference>
<dbReference type="InterPro" id="IPR057991">
    <property type="entry name" value="TPR_TAF2_C"/>
</dbReference>
<dbReference type="EMBL" id="RBVV01000037">
    <property type="protein sequence ID" value="RNJ57662.1"/>
    <property type="molecule type" value="Genomic_DNA"/>
</dbReference>
<evidence type="ECO:0000313" key="12">
    <source>
        <dbReference type="EMBL" id="RNJ57662.1"/>
    </source>
</evidence>
<dbReference type="GO" id="GO:0006367">
    <property type="term" value="P:transcription initiation at RNA polymerase II promoter"/>
    <property type="evidence" value="ECO:0007669"/>
    <property type="project" value="TreeGrafter"/>
</dbReference>
<dbReference type="Pfam" id="PF25577">
    <property type="entry name" value="TPR_TAF2_C"/>
    <property type="match status" value="1"/>
</dbReference>
<dbReference type="InterPro" id="IPR057345">
    <property type="entry name" value="Ig-like_TAF2"/>
</dbReference>
<feature type="region of interest" description="Disordered" evidence="9">
    <location>
        <begin position="309"/>
        <end position="329"/>
    </location>
</feature>
<feature type="compositionally biased region" description="Pro residues" evidence="9">
    <location>
        <begin position="1307"/>
        <end position="1320"/>
    </location>
</feature>
<sequence length="1574" mass="177622">MKASRSAWCYSVIATAHQLPVAMSAPSSHTEAEPAELDIFESLPHPKDEPMRPYFVIRQDVELEINFREKRIVGKCEITIASVRGHSMEEIAIDARQTEIDVDNIEIELLKDTQPVGAPRKIAATYEDPYKLLDYPSHYNWNATHHDLRRLRMRPLTHSRRKDAAAEDRETVGSTPVDGSIRINLKDLERTKDLKEEGNQKRPIKIRVSSANPGSSTTESPFDPNPLVSQEYRVTIPFTTKNIRDGIQFVGVDPGDFKWPHVYTRHSIEPGTASCIFPCIDDHGQSCAWSLAIKFPKTLGDALRQPLATQNGVNGHSRSASQKSQPHNDDYALSEEDKLLEMTAICSGFIAEELIDPTDDSKKIMLFELDKKASAQKLGFAVGPFQLVDVSAAFRPEADDEKLGANALKIQAFCLPGRAEETLNTCQALPSAADFFTLTFARYPFEEYRLCFVDDMVNDTIAVHSLSLVSTRLLYPENVVDPDAEVDISRKLVQSLAVQWSGINLLPSRRNDLWVVIGIAYYMADLYLKKLCGNNDYRFRMKSMVDELVEVDTGRASLYDLGRSLHVGDFEMDFMTLKAPLIMFILDKRLAKAPAQTNLTRIISRILYKANIGERQGDWLINTESFRRFCEKNSKSKLESFWKQWIYGTGCPRFDVQQKFNKKKLCVEMMVRQVQVKERDSNRALDKNDFLRLVKEKLYDVAIGEIQPWFTGPMTIRIHEADGTPYEHIVEVREDAAAMKMCKFDIPYNTKYKRLKRSRRQRDRAAAQTTADGEVNEDSLLYCLGDVLQSQDDIQEWDLLDWPADMEKKMDQESYEWIRMDADFEWICTMKTNSESYMYVSQLQQDRDVVAQQDTMLYLGRSPPHPLVSSILTRTLFDKRYFHGIRTMAASQLHRHSVPGPKDSMVGLFHLLRAFTQLCCFPGTQMPRPNDFSDRKQYLAQSAIPLAIARVRDANGKCPERARHFLLEQVQFNNNANNPFSDNFYVAKLLEALATSMIPDKRPDTEVMLDDIIRTDEEDQFLQNALTEIDRYRRMDEWANSYHNIWTITALDCKRRLMKAGVIPKDGLDFMQYLQDETYDLVRIKAFEALVDLGFMMDDVVFPHLLRTLSTDKSPFVRHKLLKVFSIGLAGLAFGEFSKPNSAIRPQTGDMFLDGLADEPKDDMLVVEAGDKETTERRQEYLRKHDLRTALTALKAEMKDQFAHHEITIQKTLWYAINQDTLGRAEKATLLEFCGLMFDASDEWIVSLPLPQRWKVSRPAHRVPGKVRMSFHLFNVYFTDLISLKLIVTFTPYYRDSLPRPKELPKAPEPAPVPLVEPLPKPVEPKRVIVNPKVKANKVPPPAAPGSEPRQPLPTKVAAPLRDSPAATPIRVSPALKESSPRPLSVPERQGSAQPRTELPSSHKVPKRPRPDKMNGGDDQSPIAKRPKIGKEGYSGTARPRKIVTIRHPALRRILKDLNVRSSSGVPRKPSSLQSVRASPAADGTIQAKPARKPLPSGGDSVRKPLPSGLPTGTPSSKPTGSSAAHSSSTSVSTPTPAHASPPPPSSSGGQPAAAPKRLKLVIKKPTPKPPPAP</sequence>
<feature type="compositionally biased region" description="Low complexity" evidence="9">
    <location>
        <begin position="1504"/>
        <end position="1539"/>
    </location>
</feature>
<keyword evidence="13" id="KW-1185">Reference proteome</keyword>
<protein>
    <recommendedName>
        <fullName evidence="3">Transcription initiation factor TFIID subunit 2</fullName>
    </recommendedName>
    <alternativeName>
        <fullName evidence="8">TBP-associated factor 2</fullName>
    </alternativeName>
</protein>
<evidence type="ECO:0000256" key="3">
    <source>
        <dbReference type="ARBA" id="ARBA00017363"/>
    </source>
</evidence>
<evidence type="ECO:0000256" key="1">
    <source>
        <dbReference type="ARBA" id="ARBA00004123"/>
    </source>
</evidence>
<evidence type="ECO:0000259" key="10">
    <source>
        <dbReference type="Pfam" id="PF25316"/>
    </source>
</evidence>
<dbReference type="Gene3D" id="1.10.390.10">
    <property type="entry name" value="Neutral Protease Domain 2"/>
    <property type="match status" value="1"/>
</dbReference>
<feature type="compositionally biased region" description="Low complexity" evidence="9">
    <location>
        <begin position="1547"/>
        <end position="1556"/>
    </location>
</feature>
<evidence type="ECO:0000256" key="4">
    <source>
        <dbReference type="ARBA" id="ARBA00023015"/>
    </source>
</evidence>
<comment type="similarity">
    <text evidence="2">Belongs to the TAF2 family.</text>
</comment>
<proteinExistence type="inferred from homology"/>
<dbReference type="GO" id="GO:0000976">
    <property type="term" value="F:transcription cis-regulatory region binding"/>
    <property type="evidence" value="ECO:0007669"/>
    <property type="project" value="TreeGrafter"/>
</dbReference>
<feature type="compositionally biased region" description="Basic residues" evidence="9">
    <location>
        <begin position="1439"/>
        <end position="1453"/>
    </location>
</feature>
<feature type="region of interest" description="Disordered" evidence="9">
    <location>
        <begin position="1300"/>
        <end position="1320"/>
    </location>
</feature>
<dbReference type="SUPFAM" id="SSF63737">
    <property type="entry name" value="Leukotriene A4 hydrolase N-terminal domain"/>
    <property type="match status" value="1"/>
</dbReference>
<evidence type="ECO:0000256" key="5">
    <source>
        <dbReference type="ARBA" id="ARBA00023163"/>
    </source>
</evidence>
<accession>A0A3M9YCG6</accession>
<dbReference type="Proteomes" id="UP000267145">
    <property type="component" value="Unassembled WGS sequence"/>
</dbReference>
<gene>
    <name evidence="12" type="ORF">D7B24_005744</name>
</gene>
<dbReference type="CDD" id="cd09839">
    <property type="entry name" value="M1_like_TAF2"/>
    <property type="match status" value="1"/>
</dbReference>
<evidence type="ECO:0000256" key="2">
    <source>
        <dbReference type="ARBA" id="ARBA00010937"/>
    </source>
</evidence>
<dbReference type="STRING" id="1051616.A0A3M9YCG6"/>
<comment type="subcellular location">
    <subcellularLocation>
        <location evidence="1">Nucleus</location>
    </subcellularLocation>
</comment>
<feature type="region of interest" description="Disordered" evidence="9">
    <location>
        <begin position="191"/>
        <end position="226"/>
    </location>
</feature>
<dbReference type="GO" id="GO:0016251">
    <property type="term" value="F:RNA polymerase II general transcription initiation factor activity"/>
    <property type="evidence" value="ECO:0007669"/>
    <property type="project" value="TreeGrafter"/>
</dbReference>
<dbReference type="InterPro" id="IPR037813">
    <property type="entry name" value="TAF2"/>
</dbReference>
<dbReference type="Gene3D" id="2.60.40.1730">
    <property type="entry name" value="tricorn interacting facor f3 domain"/>
    <property type="match status" value="1"/>
</dbReference>
<dbReference type="Pfam" id="PF25316">
    <property type="entry name" value="TAF2_3rd"/>
    <property type="match status" value="1"/>
</dbReference>
<evidence type="ECO:0000313" key="13">
    <source>
        <dbReference type="Proteomes" id="UP000267145"/>
    </source>
</evidence>
<organism evidence="12 13">
    <name type="scientific">Verticillium nonalfalfae</name>
    <dbReference type="NCBI Taxonomy" id="1051616"/>
    <lineage>
        <taxon>Eukaryota</taxon>
        <taxon>Fungi</taxon>
        <taxon>Dikarya</taxon>
        <taxon>Ascomycota</taxon>
        <taxon>Pezizomycotina</taxon>
        <taxon>Sordariomycetes</taxon>
        <taxon>Hypocreomycetidae</taxon>
        <taxon>Glomerellales</taxon>
        <taxon>Plectosphaerellaceae</taxon>
        <taxon>Verticillium</taxon>
    </lineage>
</organism>
<comment type="function">
    <text evidence="7">Functions as a component of the DNA-binding general transcription factor complex TFIID. Binding of TFIID to a promoter (with or without TATA element) is the initial step in pre-initiation complex (PIC) formation. TFIID plays a key role in the regulation of gene expression by RNA polymerase II through different activities such as transcription activator interaction, core promoter recognition and selectivity, TFIIA and TFIIB interaction, chromatin modification (histone acetylation by TAF1), facilitation of DNA opening and initiation of transcription.</text>
</comment>
<evidence type="ECO:0000256" key="7">
    <source>
        <dbReference type="ARBA" id="ARBA00025346"/>
    </source>
</evidence>
<feature type="compositionally biased region" description="Polar residues" evidence="9">
    <location>
        <begin position="309"/>
        <end position="325"/>
    </location>
</feature>
<comment type="caution">
    <text evidence="12">The sequence shown here is derived from an EMBL/GenBank/DDBJ whole genome shotgun (WGS) entry which is preliminary data.</text>
</comment>
<evidence type="ECO:0000256" key="8">
    <source>
        <dbReference type="ARBA" id="ARBA00076306"/>
    </source>
</evidence>
<dbReference type="GeneID" id="39609433"/>
<keyword evidence="6" id="KW-0539">Nucleus</keyword>
<keyword evidence="4" id="KW-0805">Transcription regulation</keyword>
<feature type="domain" description="Transcription initiation factor TFIID subunit 2 TPR repeats" evidence="11">
    <location>
        <begin position="837"/>
        <end position="1125"/>
    </location>
</feature>
<feature type="compositionally biased region" description="Polar residues" evidence="9">
    <location>
        <begin position="1460"/>
        <end position="1477"/>
    </location>
</feature>
<dbReference type="GO" id="GO:0005669">
    <property type="term" value="C:transcription factor TFIID complex"/>
    <property type="evidence" value="ECO:0007669"/>
    <property type="project" value="InterPro"/>
</dbReference>
<dbReference type="InterPro" id="IPR027268">
    <property type="entry name" value="Peptidase_M4/M1_CTD_sf"/>
</dbReference>
<feature type="domain" description="Transcription initiation factor TFIID subunit 2 Ig-like" evidence="10">
    <location>
        <begin position="649"/>
        <end position="833"/>
    </location>
</feature>
<dbReference type="RefSeq" id="XP_028495820.1">
    <property type="nucleotide sequence ID" value="XM_028639893.1"/>
</dbReference>
<feature type="region of interest" description="Disordered" evidence="9">
    <location>
        <begin position="1333"/>
        <end position="1574"/>
    </location>
</feature>